<accession>A0ABD5PJC5</accession>
<dbReference type="SUPFAM" id="SSF51556">
    <property type="entry name" value="Metallo-dependent hydrolases"/>
    <property type="match status" value="1"/>
</dbReference>
<keyword evidence="3" id="KW-1185">Reference proteome</keyword>
<dbReference type="RefSeq" id="WP_250142560.1">
    <property type="nucleotide sequence ID" value="NZ_JALIQP010000007.1"/>
</dbReference>
<dbReference type="PANTHER" id="PTHR11647">
    <property type="entry name" value="HYDRANTOINASE/DIHYDROPYRIMIDINASE FAMILY MEMBER"/>
    <property type="match status" value="1"/>
</dbReference>
<dbReference type="InterPro" id="IPR013108">
    <property type="entry name" value="Amidohydro_3"/>
</dbReference>
<dbReference type="InterPro" id="IPR011059">
    <property type="entry name" value="Metal-dep_hydrolase_composite"/>
</dbReference>
<protein>
    <submittedName>
        <fullName evidence="2">Amidohydrolase family protein</fullName>
    </submittedName>
</protein>
<dbReference type="Gene3D" id="3.20.20.140">
    <property type="entry name" value="Metal-dependent hydrolases"/>
    <property type="match status" value="1"/>
</dbReference>
<dbReference type="Gene3D" id="2.30.40.10">
    <property type="entry name" value="Urease, subunit C, domain 1"/>
    <property type="match status" value="1"/>
</dbReference>
<sequence>MTFDLLLTNARIVDGTGAPWFRGAVGVADGRIDTVSRQPNPDLAAEECLDVDGDVVCPGFIDTHSHSDLQLFEDPLLEPKLRQGITTEILGQDGFSVAPIPDKEAAAQWADKLSGLDGRVDREWTWGGVGDYLDAAEESGVAPNVGTLVGHGAVRFAVMGMDDRAPTDDELDEMVDVVSESLEAGAFGFSTALVITPCSYANTAEIRSLASQLKPYGRPFVAHIRSERGDIWEALDEFVDIGADADVPVHLSHAKLGGPPQHGKADRMRQLFDAARERGVDFTADQYPYTASSTLLSYVLPPWVHAGGTEQTLEYLRDEEARKRIQRDVEEFRIDGWDNPGAYSGWENVVVTNVQSEANADCEGENIAAIARERDTEPILAVCDLLAEEELGVSILNHFIDEDDVQKILADPRVNVITDGLFGGKPHPRVYGAFPKVLGTYARDENVLNLVEAIRKMTSQPARAMGLQRKGIVRPGMDADLVVFDPEAVESPATYERPKQHPKGIYHVLVNGEFAVRDGETTGAMPGEVLRA</sequence>
<proteinExistence type="predicted"/>
<feature type="domain" description="Amidohydrolase 3" evidence="1">
    <location>
        <begin position="49"/>
        <end position="514"/>
    </location>
</feature>
<dbReference type="EMBL" id="JBHSFA010000001">
    <property type="protein sequence ID" value="MFC4540517.1"/>
    <property type="molecule type" value="Genomic_DNA"/>
</dbReference>
<dbReference type="Pfam" id="PF07969">
    <property type="entry name" value="Amidohydro_3"/>
    <property type="match status" value="1"/>
</dbReference>
<evidence type="ECO:0000313" key="3">
    <source>
        <dbReference type="Proteomes" id="UP001595898"/>
    </source>
</evidence>
<evidence type="ECO:0000259" key="1">
    <source>
        <dbReference type="Pfam" id="PF07969"/>
    </source>
</evidence>
<dbReference type="GO" id="GO:0016787">
    <property type="term" value="F:hydrolase activity"/>
    <property type="evidence" value="ECO:0007669"/>
    <property type="project" value="UniProtKB-ARBA"/>
</dbReference>
<dbReference type="InterPro" id="IPR023100">
    <property type="entry name" value="D-aminoacylase_insert_dom_sf"/>
</dbReference>
<dbReference type="SUPFAM" id="SSF51338">
    <property type="entry name" value="Composite domain of metallo-dependent hydrolases"/>
    <property type="match status" value="1"/>
</dbReference>
<comment type="caution">
    <text evidence="2">The sequence shown here is derived from an EMBL/GenBank/DDBJ whole genome shotgun (WGS) entry which is preliminary data.</text>
</comment>
<reference evidence="2 3" key="1">
    <citation type="journal article" date="2019" name="Int. J. Syst. Evol. Microbiol.">
        <title>The Global Catalogue of Microorganisms (GCM) 10K type strain sequencing project: providing services to taxonomists for standard genome sequencing and annotation.</title>
        <authorList>
            <consortium name="The Broad Institute Genomics Platform"/>
            <consortium name="The Broad Institute Genome Sequencing Center for Infectious Disease"/>
            <person name="Wu L."/>
            <person name="Ma J."/>
        </authorList>
    </citation>
    <scope>NUCLEOTIDE SEQUENCE [LARGE SCALE GENOMIC DNA]</scope>
    <source>
        <strain evidence="2 3">WLHS5</strain>
    </source>
</reference>
<gene>
    <name evidence="2" type="ORF">ACFO5R_01085</name>
</gene>
<dbReference type="AlphaFoldDB" id="A0ABD5PJC5"/>
<dbReference type="Proteomes" id="UP001595898">
    <property type="component" value="Unassembled WGS sequence"/>
</dbReference>
<name>A0ABD5PJC5_9EURY</name>
<dbReference type="Gene3D" id="3.30.1490.130">
    <property type="entry name" value="D-aminoacylase. Domain 3"/>
    <property type="match status" value="1"/>
</dbReference>
<organism evidence="2 3">
    <name type="scientific">Halosolutus amylolyticus</name>
    <dbReference type="NCBI Taxonomy" id="2932267"/>
    <lineage>
        <taxon>Archaea</taxon>
        <taxon>Methanobacteriati</taxon>
        <taxon>Methanobacteriota</taxon>
        <taxon>Stenosarchaea group</taxon>
        <taxon>Halobacteria</taxon>
        <taxon>Halobacteriales</taxon>
        <taxon>Natrialbaceae</taxon>
        <taxon>Halosolutus</taxon>
    </lineage>
</organism>
<dbReference type="InterPro" id="IPR032466">
    <property type="entry name" value="Metal_Hydrolase"/>
</dbReference>
<dbReference type="InterPro" id="IPR050378">
    <property type="entry name" value="Metallo-dep_Hydrolases_sf"/>
</dbReference>
<evidence type="ECO:0000313" key="2">
    <source>
        <dbReference type="EMBL" id="MFC4540517.1"/>
    </source>
</evidence>
<dbReference type="PANTHER" id="PTHR11647:SF1">
    <property type="entry name" value="COLLAPSIN RESPONSE MEDIATOR PROTEIN"/>
    <property type="match status" value="1"/>
</dbReference>
<dbReference type="CDD" id="cd01297">
    <property type="entry name" value="D-aminoacylase"/>
    <property type="match status" value="1"/>
</dbReference>